<sequence length="79" mass="8859">MRNLLIIWMQQWLHLKLHLCQLLQLLMNTMITTMTTIATAFRLLGLQEKKAMPRTTSSSPSTSVAAELVASMVSAPTML</sequence>
<proteinExistence type="predicted"/>
<protein>
    <submittedName>
        <fullName evidence="2">Uncharacterized protein</fullName>
    </submittedName>
</protein>
<dbReference type="EMBL" id="CAKOFQ010007538">
    <property type="protein sequence ID" value="CAH2003340.1"/>
    <property type="molecule type" value="Genomic_DNA"/>
</dbReference>
<keyword evidence="1" id="KW-0472">Membrane</keyword>
<accession>A0A9P0M204</accession>
<dbReference type="Proteomes" id="UP001152888">
    <property type="component" value="Unassembled WGS sequence"/>
</dbReference>
<dbReference type="AlphaFoldDB" id="A0A9P0M204"/>
<evidence type="ECO:0000313" key="2">
    <source>
        <dbReference type="EMBL" id="CAH2003340.1"/>
    </source>
</evidence>
<reference evidence="2" key="1">
    <citation type="submission" date="2022-03" db="EMBL/GenBank/DDBJ databases">
        <authorList>
            <person name="Sayadi A."/>
        </authorList>
    </citation>
    <scope>NUCLEOTIDE SEQUENCE</scope>
</reference>
<evidence type="ECO:0000256" key="1">
    <source>
        <dbReference type="SAM" id="Phobius"/>
    </source>
</evidence>
<evidence type="ECO:0000313" key="3">
    <source>
        <dbReference type="Proteomes" id="UP001152888"/>
    </source>
</evidence>
<organism evidence="2 3">
    <name type="scientific">Acanthoscelides obtectus</name>
    <name type="common">Bean weevil</name>
    <name type="synonym">Bruchus obtectus</name>
    <dbReference type="NCBI Taxonomy" id="200917"/>
    <lineage>
        <taxon>Eukaryota</taxon>
        <taxon>Metazoa</taxon>
        <taxon>Ecdysozoa</taxon>
        <taxon>Arthropoda</taxon>
        <taxon>Hexapoda</taxon>
        <taxon>Insecta</taxon>
        <taxon>Pterygota</taxon>
        <taxon>Neoptera</taxon>
        <taxon>Endopterygota</taxon>
        <taxon>Coleoptera</taxon>
        <taxon>Polyphaga</taxon>
        <taxon>Cucujiformia</taxon>
        <taxon>Chrysomeloidea</taxon>
        <taxon>Chrysomelidae</taxon>
        <taxon>Bruchinae</taxon>
        <taxon>Bruchini</taxon>
        <taxon>Acanthoscelides</taxon>
    </lineage>
</organism>
<keyword evidence="1" id="KW-1133">Transmembrane helix</keyword>
<comment type="caution">
    <text evidence="2">The sequence shown here is derived from an EMBL/GenBank/DDBJ whole genome shotgun (WGS) entry which is preliminary data.</text>
</comment>
<feature type="transmembrane region" description="Helical" evidence="1">
    <location>
        <begin position="22"/>
        <end position="44"/>
    </location>
</feature>
<gene>
    <name evidence="2" type="ORF">ACAOBT_LOCUS27363</name>
</gene>
<name>A0A9P0M204_ACAOB</name>
<keyword evidence="1" id="KW-0812">Transmembrane</keyword>
<keyword evidence="3" id="KW-1185">Reference proteome</keyword>